<comment type="similarity">
    <text evidence="2">Belongs to the AAA ATPase family. BCS1 subfamily.</text>
</comment>
<dbReference type="SUPFAM" id="SSF52540">
    <property type="entry name" value="P-loop containing nucleoside triphosphate hydrolases"/>
    <property type="match status" value="1"/>
</dbReference>
<sequence length="557" mass="63323">MNQNIQLPSAKSLISTAASVTATAMLLRSFTRDLIPDELRQYFFTKFHHFLSTFTNEISLIINEFDGLNKNQLFDAAEIYLATIPNPSTKCFRASLPEKEKKIHVSIGQNEDLLDKFCGIQLKWKMVSKQTQAQARYVPYADPYNSTVKSEIKYLVLCFHKKHKIKVIDEYLPYVLERSKAVKEEKKTLKLHTLKNQRVYGPGINNYPWESVNLDHPSNFETLAMDDEIKNMIRDDLNIFLKRKEFYRKVGKAWKRGYLLFGPPGTGKSSLIAAMANYLNFDVYDLELTDIRCNSDLRKLVISTANRSILVVEDIDASIDLSQRKKGAPKPPQPIYYDQHSQGPKVTLSGLLNFIDGLWSSCGDERIIVFTTNHIDKLDPALLRPGRMDVHIHMSYCTPCGFKMLVNNYLGIKGPHPLALAGERLIASTKVTPAEVGEQLLKSEDPEIALRGLVVFLERRKESEIIREEKSSEVTNQEIVPKMENFESPGGLEELLKMSKRENIVKKNEVTNALKILIEFLQGEFEKGNVKDPKFSLGLSEEVTTSPESGKNEGIQE</sequence>
<evidence type="ECO:0000256" key="6">
    <source>
        <dbReference type="RuleBase" id="RU003651"/>
    </source>
</evidence>
<evidence type="ECO:0000259" key="8">
    <source>
        <dbReference type="SMART" id="SM00382"/>
    </source>
</evidence>
<evidence type="ECO:0000256" key="3">
    <source>
        <dbReference type="ARBA" id="ARBA00022801"/>
    </source>
</evidence>
<dbReference type="PANTHER" id="PTHR23070">
    <property type="entry name" value="BCS1 AAA-TYPE ATPASE"/>
    <property type="match status" value="1"/>
</dbReference>
<keyword evidence="6" id="KW-0547">Nucleotide-binding</keyword>
<protein>
    <recommendedName>
        <fullName evidence="8">AAA+ ATPase domain-containing protein</fullName>
    </recommendedName>
</protein>
<comment type="caution">
    <text evidence="9">The sequence shown here is derived from an EMBL/GenBank/DDBJ whole genome shotgun (WGS) entry which is preliminary data.</text>
</comment>
<dbReference type="Gene3D" id="3.40.50.300">
    <property type="entry name" value="P-loop containing nucleotide triphosphate hydrolases"/>
    <property type="match status" value="1"/>
</dbReference>
<gene>
    <name evidence="9" type="ORF">RD792_002150</name>
</gene>
<dbReference type="InterPro" id="IPR003959">
    <property type="entry name" value="ATPase_AAA_core"/>
</dbReference>
<dbReference type="Pfam" id="PF25568">
    <property type="entry name" value="AAA_lid_At3g28540"/>
    <property type="match status" value="1"/>
</dbReference>
<feature type="domain" description="AAA+ ATPase" evidence="8">
    <location>
        <begin position="254"/>
        <end position="398"/>
    </location>
</feature>
<name>A0ABR0DQA4_9LAMI</name>
<keyword evidence="6" id="KW-0067">ATP-binding</keyword>
<dbReference type="InterPro" id="IPR027417">
    <property type="entry name" value="P-loop_NTPase"/>
</dbReference>
<dbReference type="Pfam" id="PF00004">
    <property type="entry name" value="AAA"/>
    <property type="match status" value="1"/>
</dbReference>
<keyword evidence="4" id="KW-0460">Magnesium</keyword>
<evidence type="ECO:0000256" key="7">
    <source>
        <dbReference type="SAM" id="MobiDB-lite"/>
    </source>
</evidence>
<comment type="cofactor">
    <cofactor evidence="1">
        <name>Mg(2+)</name>
        <dbReference type="ChEBI" id="CHEBI:18420"/>
    </cofactor>
</comment>
<dbReference type="Gene3D" id="6.10.280.40">
    <property type="match status" value="1"/>
</dbReference>
<dbReference type="CDD" id="cd19510">
    <property type="entry name" value="RecA-like_BCS1"/>
    <property type="match status" value="1"/>
</dbReference>
<evidence type="ECO:0000256" key="5">
    <source>
        <dbReference type="ARBA" id="ARBA00049360"/>
    </source>
</evidence>
<keyword evidence="3" id="KW-0378">Hydrolase</keyword>
<evidence type="ECO:0000313" key="10">
    <source>
        <dbReference type="Proteomes" id="UP001291926"/>
    </source>
</evidence>
<evidence type="ECO:0000256" key="2">
    <source>
        <dbReference type="ARBA" id="ARBA00007448"/>
    </source>
</evidence>
<dbReference type="PROSITE" id="PS00674">
    <property type="entry name" value="AAA"/>
    <property type="match status" value="1"/>
</dbReference>
<dbReference type="Proteomes" id="UP001291926">
    <property type="component" value="Unassembled WGS sequence"/>
</dbReference>
<dbReference type="InterPro" id="IPR003960">
    <property type="entry name" value="ATPase_AAA_CS"/>
</dbReference>
<accession>A0ABR0DQA4</accession>
<dbReference type="EMBL" id="JAYDYQ010001087">
    <property type="protein sequence ID" value="KAK4491405.1"/>
    <property type="molecule type" value="Genomic_DNA"/>
</dbReference>
<dbReference type="InterPro" id="IPR058017">
    <property type="entry name" value="At3g28540-like_C"/>
</dbReference>
<dbReference type="InterPro" id="IPR050747">
    <property type="entry name" value="Mitochondrial_chaperone_BCS1"/>
</dbReference>
<feature type="region of interest" description="Disordered" evidence="7">
    <location>
        <begin position="529"/>
        <end position="557"/>
    </location>
</feature>
<dbReference type="InterPro" id="IPR025753">
    <property type="entry name" value="AAA_N_dom"/>
</dbReference>
<evidence type="ECO:0000256" key="4">
    <source>
        <dbReference type="ARBA" id="ARBA00022842"/>
    </source>
</evidence>
<dbReference type="SMART" id="SM00382">
    <property type="entry name" value="AAA"/>
    <property type="match status" value="1"/>
</dbReference>
<dbReference type="InterPro" id="IPR003593">
    <property type="entry name" value="AAA+_ATPase"/>
</dbReference>
<dbReference type="Pfam" id="PF14363">
    <property type="entry name" value="AAA_assoc"/>
    <property type="match status" value="1"/>
</dbReference>
<proteinExistence type="inferred from homology"/>
<evidence type="ECO:0000256" key="1">
    <source>
        <dbReference type="ARBA" id="ARBA00001946"/>
    </source>
</evidence>
<keyword evidence="10" id="KW-1185">Reference proteome</keyword>
<evidence type="ECO:0000313" key="9">
    <source>
        <dbReference type="EMBL" id="KAK4491405.1"/>
    </source>
</evidence>
<comment type="catalytic activity">
    <reaction evidence="5">
        <text>ATP + H2O = ADP + phosphate + H(+)</text>
        <dbReference type="Rhea" id="RHEA:13065"/>
        <dbReference type="ChEBI" id="CHEBI:15377"/>
        <dbReference type="ChEBI" id="CHEBI:15378"/>
        <dbReference type="ChEBI" id="CHEBI:30616"/>
        <dbReference type="ChEBI" id="CHEBI:43474"/>
        <dbReference type="ChEBI" id="CHEBI:456216"/>
    </reaction>
</comment>
<reference evidence="9 10" key="1">
    <citation type="journal article" date="2023" name="bioRxiv">
        <title>Genome report: Whole genome sequence and annotation of Penstemon davidsonii.</title>
        <authorList>
            <person name="Ostevik K.L."/>
            <person name="Alabady M."/>
            <person name="Zhang M."/>
            <person name="Rausher M.D."/>
        </authorList>
    </citation>
    <scope>NUCLEOTIDE SEQUENCE [LARGE SCALE GENOMIC DNA]</scope>
    <source>
        <strain evidence="9">DNT005</strain>
        <tissue evidence="9">Whole leaf</tissue>
    </source>
</reference>
<organism evidence="9 10">
    <name type="scientific">Penstemon davidsonii</name>
    <dbReference type="NCBI Taxonomy" id="160366"/>
    <lineage>
        <taxon>Eukaryota</taxon>
        <taxon>Viridiplantae</taxon>
        <taxon>Streptophyta</taxon>
        <taxon>Embryophyta</taxon>
        <taxon>Tracheophyta</taxon>
        <taxon>Spermatophyta</taxon>
        <taxon>Magnoliopsida</taxon>
        <taxon>eudicotyledons</taxon>
        <taxon>Gunneridae</taxon>
        <taxon>Pentapetalae</taxon>
        <taxon>asterids</taxon>
        <taxon>lamiids</taxon>
        <taxon>Lamiales</taxon>
        <taxon>Plantaginaceae</taxon>
        <taxon>Cheloneae</taxon>
        <taxon>Penstemon</taxon>
    </lineage>
</organism>